<dbReference type="NCBIfam" id="TIGR00222">
    <property type="entry name" value="panB"/>
    <property type="match status" value="1"/>
</dbReference>
<dbReference type="InterPro" id="IPR040442">
    <property type="entry name" value="Pyrv_kinase-like_dom_sf"/>
</dbReference>
<dbReference type="AlphaFoldDB" id="A0A1U7Z3W2"/>
<dbReference type="SUPFAM" id="SSF51621">
    <property type="entry name" value="Phosphoenolpyruvate/pyruvate domain"/>
    <property type="match status" value="1"/>
</dbReference>
<dbReference type="eggNOG" id="KOG2949">
    <property type="taxonomic scope" value="Eukaryota"/>
</dbReference>
<keyword evidence="4 6" id="KW-0808">Transferase</keyword>
<dbReference type="RefSeq" id="XP_010247884.1">
    <property type="nucleotide sequence ID" value="XM_010249582.2"/>
</dbReference>
<evidence type="ECO:0000256" key="6">
    <source>
        <dbReference type="RuleBase" id="RU362100"/>
    </source>
</evidence>
<name>A0A1U7Z3W2_NELNU</name>
<evidence type="ECO:0000256" key="5">
    <source>
        <dbReference type="ARBA" id="ARBA00049172"/>
    </source>
</evidence>
<dbReference type="Gene3D" id="3.20.20.60">
    <property type="entry name" value="Phosphoenolpyruvate-binding domains"/>
    <property type="match status" value="1"/>
</dbReference>
<comment type="catalytic activity">
    <reaction evidence="5 6">
        <text>(6R)-5,10-methylene-5,6,7,8-tetrahydrofolate + 3-methyl-2-oxobutanoate + H2O = 2-dehydropantoate + (6S)-5,6,7,8-tetrahydrofolate</text>
        <dbReference type="Rhea" id="RHEA:11824"/>
        <dbReference type="ChEBI" id="CHEBI:11561"/>
        <dbReference type="ChEBI" id="CHEBI:11851"/>
        <dbReference type="ChEBI" id="CHEBI:15377"/>
        <dbReference type="ChEBI" id="CHEBI:15636"/>
        <dbReference type="ChEBI" id="CHEBI:57453"/>
        <dbReference type="EC" id="2.1.2.11"/>
    </reaction>
</comment>
<dbReference type="GO" id="GO:0015940">
    <property type="term" value="P:pantothenate biosynthetic process"/>
    <property type="evidence" value="ECO:0000318"/>
    <property type="project" value="GO_Central"/>
</dbReference>
<reference evidence="8" key="1">
    <citation type="submission" date="2025-08" db="UniProtKB">
        <authorList>
            <consortium name="RefSeq"/>
        </authorList>
    </citation>
    <scope>IDENTIFICATION</scope>
</reference>
<dbReference type="GO" id="GO:0005739">
    <property type="term" value="C:mitochondrion"/>
    <property type="evidence" value="ECO:0000318"/>
    <property type="project" value="GO_Central"/>
</dbReference>
<dbReference type="Proteomes" id="UP000189703">
    <property type="component" value="Unplaced"/>
</dbReference>
<evidence type="ECO:0000313" key="7">
    <source>
        <dbReference type="Proteomes" id="UP000189703"/>
    </source>
</evidence>
<comment type="function">
    <text evidence="6">Catalyzes the reversible reaction in which hydroxymethyl group from 5,10-methylenetetrahydrofolate is transferred onto alpha-ketoisovalerate to form ketopantoate.</text>
</comment>
<evidence type="ECO:0000256" key="1">
    <source>
        <dbReference type="ARBA" id="ARBA00005033"/>
    </source>
</evidence>
<gene>
    <name evidence="8" type="primary">LOC104590826</name>
</gene>
<dbReference type="InterPro" id="IPR003700">
    <property type="entry name" value="Pantoate_hydroxy_MeTrfase"/>
</dbReference>
<accession>A0A1U7Z3W2</accession>
<dbReference type="FunCoup" id="A0A1U7Z3W2">
    <property type="interactions" value="954"/>
</dbReference>
<keyword evidence="6" id="KW-0566">Pantothenate biosynthesis</keyword>
<dbReference type="InterPro" id="IPR015813">
    <property type="entry name" value="Pyrv/PenolPyrv_kinase-like_dom"/>
</dbReference>
<dbReference type="OMA" id="MGMEDTN"/>
<dbReference type="NCBIfam" id="NF001452">
    <property type="entry name" value="PRK00311.1"/>
    <property type="match status" value="1"/>
</dbReference>
<evidence type="ECO:0000256" key="3">
    <source>
        <dbReference type="ARBA" id="ARBA00012618"/>
    </source>
</evidence>
<dbReference type="HAMAP" id="MF_00156">
    <property type="entry name" value="PanB"/>
    <property type="match status" value="1"/>
</dbReference>
<dbReference type="GO" id="GO:0003864">
    <property type="term" value="F:3-methyl-2-oxobutanoate hydroxymethyltransferase activity"/>
    <property type="evidence" value="ECO:0000318"/>
    <property type="project" value="GO_Central"/>
</dbReference>
<dbReference type="InParanoid" id="A0A1U7Z3W2"/>
<dbReference type="UniPathway" id="UPA00028">
    <property type="reaction ID" value="UER00003"/>
</dbReference>
<sequence length="368" mass="38655">MVVPSILSRASSSSSSSSIFSRAAFLLFHLRRMSNVPENSVYGGPKPQNPNNRITVTHLKQKHRKGEPITVVTAYDYPSAVHLDEVGIDVCLVGDSASMVVHGHDTTLPITLDEMLVHCRAVARGAKRPLLVGDLPFGTYESCPQQAVDTAVRVLKEGGMDAIKLEGGAPSRITAAKAIVEAGIAVMGHVGLTPQAISVLGGFRPQGRNATSAFKVVETALALQEAGCFSVVLECVPAPVAAATTSALQIPTIGIGAGPFCSGQVLVYHDLLGMLQHPHHAKVTPKFCKQYGRVGDVINKALSQYKEEVTNLSFPGAAHSPYKINTTDLNGLLNELQKLGLDEAASAAVAAAQKTETVGAPEGGNLVD</sequence>
<dbReference type="PANTHER" id="PTHR20881">
    <property type="entry name" value="3-METHYL-2-OXOBUTANOATE HYDROXYMETHYLTRANSFERASE"/>
    <property type="match status" value="1"/>
</dbReference>
<dbReference type="GO" id="GO:0000287">
    <property type="term" value="F:magnesium ion binding"/>
    <property type="evidence" value="ECO:0000318"/>
    <property type="project" value="GO_Central"/>
</dbReference>
<dbReference type="CDD" id="cd06557">
    <property type="entry name" value="KPHMT-like"/>
    <property type="match status" value="1"/>
</dbReference>
<evidence type="ECO:0000256" key="2">
    <source>
        <dbReference type="ARBA" id="ARBA00008676"/>
    </source>
</evidence>
<dbReference type="FunFam" id="3.20.20.60:FF:000003">
    <property type="entry name" value="3-methyl-2-oxobutanoate hydroxymethyltransferase"/>
    <property type="match status" value="1"/>
</dbReference>
<proteinExistence type="inferred from homology"/>
<keyword evidence="7" id="KW-1185">Reference proteome</keyword>
<evidence type="ECO:0000313" key="8">
    <source>
        <dbReference type="RefSeq" id="XP_010247884.1"/>
    </source>
</evidence>
<dbReference type="KEGG" id="nnu:104590826"/>
<protein>
    <recommendedName>
        <fullName evidence="3 6">3-methyl-2-oxobutanoate hydroxymethyltransferase</fullName>
        <ecNumber evidence="3 6">2.1.2.11</ecNumber>
    </recommendedName>
</protein>
<dbReference type="EC" id="2.1.2.11" evidence="3 6"/>
<comment type="similarity">
    <text evidence="2 6">Belongs to the PanB family.</text>
</comment>
<dbReference type="OrthoDB" id="425211at2759"/>
<dbReference type="GeneID" id="104590826"/>
<comment type="pathway">
    <text evidence="1 6">Cofactor biosynthesis; (R)-pantothenate biosynthesis; (R)-pantoate from 3-methyl-2-oxobutanoate: step 1/2.</text>
</comment>
<evidence type="ECO:0000256" key="4">
    <source>
        <dbReference type="ARBA" id="ARBA00022679"/>
    </source>
</evidence>
<dbReference type="STRING" id="4432.A0A1U7Z3W2"/>
<organism evidence="7 8">
    <name type="scientific">Nelumbo nucifera</name>
    <name type="common">Sacred lotus</name>
    <dbReference type="NCBI Taxonomy" id="4432"/>
    <lineage>
        <taxon>Eukaryota</taxon>
        <taxon>Viridiplantae</taxon>
        <taxon>Streptophyta</taxon>
        <taxon>Embryophyta</taxon>
        <taxon>Tracheophyta</taxon>
        <taxon>Spermatophyta</taxon>
        <taxon>Magnoliopsida</taxon>
        <taxon>Proteales</taxon>
        <taxon>Nelumbonaceae</taxon>
        <taxon>Nelumbo</taxon>
    </lineage>
</organism>
<dbReference type="Pfam" id="PF02548">
    <property type="entry name" value="Pantoate_transf"/>
    <property type="match status" value="1"/>
</dbReference>
<dbReference type="PANTHER" id="PTHR20881:SF0">
    <property type="entry name" value="3-METHYL-2-OXOBUTANOATE HYDROXYMETHYLTRANSFERASE"/>
    <property type="match status" value="1"/>
</dbReference>